<feature type="compositionally biased region" description="Basic and acidic residues" evidence="1">
    <location>
        <begin position="20"/>
        <end position="40"/>
    </location>
</feature>
<organism evidence="2">
    <name type="scientific">Guillardia theta (strain CCMP2712)</name>
    <name type="common">Cryptophyte</name>
    <dbReference type="NCBI Taxonomy" id="905079"/>
    <lineage>
        <taxon>Eukaryota</taxon>
        <taxon>Cryptophyceae</taxon>
        <taxon>Pyrenomonadales</taxon>
        <taxon>Geminigeraceae</taxon>
        <taxon>Guillardia</taxon>
    </lineage>
</organism>
<dbReference type="KEGG" id="gtt:GUITHDRAFT_141584"/>
<evidence type="ECO:0000313" key="4">
    <source>
        <dbReference type="Proteomes" id="UP000011087"/>
    </source>
</evidence>
<gene>
    <name evidence="2" type="ORF">GUITHDRAFT_141584</name>
</gene>
<dbReference type="GeneID" id="17298652"/>
<dbReference type="Proteomes" id="UP000011087">
    <property type="component" value="Unassembled WGS sequence"/>
</dbReference>
<feature type="region of interest" description="Disordered" evidence="1">
    <location>
        <begin position="234"/>
        <end position="253"/>
    </location>
</feature>
<feature type="compositionally biased region" description="Basic and acidic residues" evidence="1">
    <location>
        <begin position="240"/>
        <end position="253"/>
    </location>
</feature>
<dbReference type="HOGENOM" id="CLU_1100252_0_0_1"/>
<feature type="region of interest" description="Disordered" evidence="1">
    <location>
        <begin position="17"/>
        <end position="40"/>
    </location>
</feature>
<reference evidence="4" key="2">
    <citation type="submission" date="2012-11" db="EMBL/GenBank/DDBJ databases">
        <authorList>
            <person name="Kuo A."/>
            <person name="Curtis B.A."/>
            <person name="Tanifuji G."/>
            <person name="Burki F."/>
            <person name="Gruber A."/>
            <person name="Irimia M."/>
            <person name="Maruyama S."/>
            <person name="Arias M.C."/>
            <person name="Ball S.G."/>
            <person name="Gile G.H."/>
            <person name="Hirakawa Y."/>
            <person name="Hopkins J.F."/>
            <person name="Rensing S.A."/>
            <person name="Schmutz J."/>
            <person name="Symeonidi A."/>
            <person name="Elias M."/>
            <person name="Eveleigh R.J."/>
            <person name="Herman E.K."/>
            <person name="Klute M.J."/>
            <person name="Nakayama T."/>
            <person name="Obornik M."/>
            <person name="Reyes-Prieto A."/>
            <person name="Armbrust E.V."/>
            <person name="Aves S.J."/>
            <person name="Beiko R.G."/>
            <person name="Coutinho P."/>
            <person name="Dacks J.B."/>
            <person name="Durnford D.G."/>
            <person name="Fast N.M."/>
            <person name="Green B.R."/>
            <person name="Grisdale C."/>
            <person name="Hempe F."/>
            <person name="Henrissat B."/>
            <person name="Hoppner M.P."/>
            <person name="Ishida K.-I."/>
            <person name="Kim E."/>
            <person name="Koreny L."/>
            <person name="Kroth P.G."/>
            <person name="Liu Y."/>
            <person name="Malik S.-B."/>
            <person name="Maier U.G."/>
            <person name="McRose D."/>
            <person name="Mock T."/>
            <person name="Neilson J.A."/>
            <person name="Onodera N.T."/>
            <person name="Poole A.M."/>
            <person name="Pritham E.J."/>
            <person name="Richards T.A."/>
            <person name="Rocap G."/>
            <person name="Roy S.W."/>
            <person name="Sarai C."/>
            <person name="Schaack S."/>
            <person name="Shirato S."/>
            <person name="Slamovits C.H."/>
            <person name="Spencer D.F."/>
            <person name="Suzuki S."/>
            <person name="Worden A.Z."/>
            <person name="Zauner S."/>
            <person name="Barry K."/>
            <person name="Bell C."/>
            <person name="Bharti A.K."/>
            <person name="Crow J.A."/>
            <person name="Grimwood J."/>
            <person name="Kramer R."/>
            <person name="Lindquist E."/>
            <person name="Lucas S."/>
            <person name="Salamov A."/>
            <person name="McFadden G.I."/>
            <person name="Lane C.E."/>
            <person name="Keeling P.J."/>
            <person name="Gray M.W."/>
            <person name="Grigoriev I.V."/>
            <person name="Archibald J.M."/>
        </authorList>
    </citation>
    <scope>NUCLEOTIDE SEQUENCE</scope>
    <source>
        <strain evidence="4">CCMP2712</strain>
    </source>
</reference>
<dbReference type="EMBL" id="JH993019">
    <property type="protein sequence ID" value="EKX42119.1"/>
    <property type="molecule type" value="Genomic_DNA"/>
</dbReference>
<dbReference type="AlphaFoldDB" id="L1J1V2"/>
<evidence type="ECO:0000313" key="3">
    <source>
        <dbReference type="EnsemblProtists" id="EKX42119"/>
    </source>
</evidence>
<evidence type="ECO:0000256" key="1">
    <source>
        <dbReference type="SAM" id="MobiDB-lite"/>
    </source>
</evidence>
<protein>
    <submittedName>
        <fullName evidence="2 3">Uncharacterized protein</fullName>
    </submittedName>
</protein>
<reference evidence="3" key="3">
    <citation type="submission" date="2015-06" db="UniProtKB">
        <authorList>
            <consortium name="EnsemblProtists"/>
        </authorList>
    </citation>
    <scope>IDENTIFICATION</scope>
</reference>
<evidence type="ECO:0000313" key="2">
    <source>
        <dbReference type="EMBL" id="EKX42119.1"/>
    </source>
</evidence>
<keyword evidence="4" id="KW-1185">Reference proteome</keyword>
<proteinExistence type="predicted"/>
<dbReference type="PaxDb" id="55529-EKX42119"/>
<accession>L1J1V2</accession>
<dbReference type="RefSeq" id="XP_005829099.1">
    <property type="nucleotide sequence ID" value="XM_005829042.1"/>
</dbReference>
<sequence>MCAGTACARDLQAPYQESQVRSREERGGVVRRPTGDSKEDIGMHWDKDEDLVDSQGLNVHPQLSTVTYLSDEGAPTMILRKQSSVVYDEMLSAYGNISEGWLSAPRTCKHICFDGRWLHGAPSSLAPLATGKRRITFLANVWMNYQPSGVEIFPDEEIKSFVMREVSTNFSCKSRMKRIRVPSISDPMEFLFGGASGHQHLLRVLLPIAEVKRSLVEGATLLLSFPLRPPAASLMENEEEDKRKKMKGRDAKG</sequence>
<reference evidence="2 4" key="1">
    <citation type="journal article" date="2012" name="Nature">
        <title>Algal genomes reveal evolutionary mosaicism and the fate of nucleomorphs.</title>
        <authorList>
            <consortium name="DOE Joint Genome Institute"/>
            <person name="Curtis B.A."/>
            <person name="Tanifuji G."/>
            <person name="Burki F."/>
            <person name="Gruber A."/>
            <person name="Irimia M."/>
            <person name="Maruyama S."/>
            <person name="Arias M.C."/>
            <person name="Ball S.G."/>
            <person name="Gile G.H."/>
            <person name="Hirakawa Y."/>
            <person name="Hopkins J.F."/>
            <person name="Kuo A."/>
            <person name="Rensing S.A."/>
            <person name="Schmutz J."/>
            <person name="Symeonidi A."/>
            <person name="Elias M."/>
            <person name="Eveleigh R.J."/>
            <person name="Herman E.K."/>
            <person name="Klute M.J."/>
            <person name="Nakayama T."/>
            <person name="Obornik M."/>
            <person name="Reyes-Prieto A."/>
            <person name="Armbrust E.V."/>
            <person name="Aves S.J."/>
            <person name="Beiko R.G."/>
            <person name="Coutinho P."/>
            <person name="Dacks J.B."/>
            <person name="Durnford D.G."/>
            <person name="Fast N.M."/>
            <person name="Green B.R."/>
            <person name="Grisdale C.J."/>
            <person name="Hempel F."/>
            <person name="Henrissat B."/>
            <person name="Hoppner M.P."/>
            <person name="Ishida K."/>
            <person name="Kim E."/>
            <person name="Koreny L."/>
            <person name="Kroth P.G."/>
            <person name="Liu Y."/>
            <person name="Malik S.B."/>
            <person name="Maier U.G."/>
            <person name="McRose D."/>
            <person name="Mock T."/>
            <person name="Neilson J.A."/>
            <person name="Onodera N.T."/>
            <person name="Poole A.M."/>
            <person name="Pritham E.J."/>
            <person name="Richards T.A."/>
            <person name="Rocap G."/>
            <person name="Roy S.W."/>
            <person name="Sarai C."/>
            <person name="Schaack S."/>
            <person name="Shirato S."/>
            <person name="Slamovits C.H."/>
            <person name="Spencer D.F."/>
            <person name="Suzuki S."/>
            <person name="Worden A.Z."/>
            <person name="Zauner S."/>
            <person name="Barry K."/>
            <person name="Bell C."/>
            <person name="Bharti A.K."/>
            <person name="Crow J.A."/>
            <person name="Grimwood J."/>
            <person name="Kramer R."/>
            <person name="Lindquist E."/>
            <person name="Lucas S."/>
            <person name="Salamov A."/>
            <person name="McFadden G.I."/>
            <person name="Lane C.E."/>
            <person name="Keeling P.J."/>
            <person name="Gray M.W."/>
            <person name="Grigoriev I.V."/>
            <person name="Archibald J.M."/>
        </authorList>
    </citation>
    <scope>NUCLEOTIDE SEQUENCE</scope>
    <source>
        <strain evidence="2 4">CCMP2712</strain>
    </source>
</reference>
<dbReference type="EnsemblProtists" id="EKX42119">
    <property type="protein sequence ID" value="EKX42119"/>
    <property type="gene ID" value="GUITHDRAFT_141584"/>
</dbReference>
<dbReference type="OrthoDB" id="69177at2759"/>
<name>L1J1V2_GUITC</name>